<dbReference type="Proteomes" id="UP000006683">
    <property type="component" value="Chromosome"/>
</dbReference>
<dbReference type="HOGENOM" id="CLU_095686_0_0_6"/>
<dbReference type="NCBIfam" id="TIGR04335">
    <property type="entry name" value="AmmeMemoSam_A"/>
    <property type="match status" value="1"/>
</dbReference>
<name>E1STD5_FERBD</name>
<evidence type="ECO:0000313" key="3">
    <source>
        <dbReference type="Proteomes" id="UP000006683"/>
    </source>
</evidence>
<keyword evidence="3" id="KW-1185">Reference proteome</keyword>
<proteinExistence type="predicted"/>
<feature type="domain" description="AMMECR1" evidence="1">
    <location>
        <begin position="1"/>
        <end position="183"/>
    </location>
</feature>
<dbReference type="SUPFAM" id="SSF143447">
    <property type="entry name" value="AMMECR1-like"/>
    <property type="match status" value="1"/>
</dbReference>
<evidence type="ECO:0000313" key="2">
    <source>
        <dbReference type="EMBL" id="ADN77169.1"/>
    </source>
</evidence>
<dbReference type="PANTHER" id="PTHR13016">
    <property type="entry name" value="AMMECR1 HOMOLOG"/>
    <property type="match status" value="1"/>
</dbReference>
<dbReference type="InterPro" id="IPR027485">
    <property type="entry name" value="AMMECR1_N"/>
</dbReference>
<dbReference type="PROSITE" id="PS51112">
    <property type="entry name" value="AMMECR1"/>
    <property type="match status" value="1"/>
</dbReference>
<dbReference type="STRING" id="550540.Fbal_2967"/>
<dbReference type="InterPro" id="IPR036071">
    <property type="entry name" value="AMMECR1_dom_sf"/>
</dbReference>
<gene>
    <name evidence="2" type="ordered locus">Fbal_2967</name>
</gene>
<dbReference type="InterPro" id="IPR023473">
    <property type="entry name" value="AMMECR1"/>
</dbReference>
<reference evidence="2 3" key="1">
    <citation type="journal article" date="2010" name="Stand. Genomic Sci.">
        <title>Complete genome sequence of Ferrimonas balearica type strain (PAT).</title>
        <authorList>
            <person name="Nolan M."/>
            <person name="Sikorski J."/>
            <person name="Davenport K."/>
            <person name="Lucas S."/>
            <person name="Glavina Del Rio T."/>
            <person name="Tice H."/>
            <person name="Cheng J."/>
            <person name="Goodwin L."/>
            <person name="Pitluck S."/>
            <person name="Liolios K."/>
            <person name="Ivanova N."/>
            <person name="Mavromatis K."/>
            <person name="Ovchinnikova G."/>
            <person name="Pati A."/>
            <person name="Chen A."/>
            <person name="Palaniappan K."/>
            <person name="Land M."/>
            <person name="Hauser L."/>
            <person name="Chang Y."/>
            <person name="Jeffries C."/>
            <person name="Tapia R."/>
            <person name="Brettin T."/>
            <person name="Detter J."/>
            <person name="Han C."/>
            <person name="Yasawong M."/>
            <person name="Rohde M."/>
            <person name="Tindall B."/>
            <person name="Goker M."/>
            <person name="Woyke T."/>
            <person name="Bristow J."/>
            <person name="Eisen J."/>
            <person name="Markowitz V."/>
            <person name="Hugenholtz P."/>
            <person name="Kyrpides N."/>
            <person name="Klenk H."/>
            <person name="Lapidus A."/>
        </authorList>
    </citation>
    <scope>NUCLEOTIDE SEQUENCE [LARGE SCALE GENOMIC DNA]</scope>
    <source>
        <strain evidence="3">DSM 9799 / CCM 4581 / KCTC 23876 / PAT</strain>
    </source>
</reference>
<dbReference type="PANTHER" id="PTHR13016:SF0">
    <property type="entry name" value="AMME SYNDROME CANDIDATE GENE 1 PROTEIN"/>
    <property type="match status" value="1"/>
</dbReference>
<dbReference type="Pfam" id="PF01871">
    <property type="entry name" value="AMMECR1"/>
    <property type="match status" value="1"/>
</dbReference>
<dbReference type="eggNOG" id="COG2078">
    <property type="taxonomic scope" value="Bacteria"/>
</dbReference>
<dbReference type="GeneID" id="67184051"/>
<organism evidence="2 3">
    <name type="scientific">Ferrimonas balearica (strain DSM 9799 / CCM 4581 / KCTC 23876 / PAT)</name>
    <dbReference type="NCBI Taxonomy" id="550540"/>
    <lineage>
        <taxon>Bacteria</taxon>
        <taxon>Pseudomonadati</taxon>
        <taxon>Pseudomonadota</taxon>
        <taxon>Gammaproteobacteria</taxon>
        <taxon>Alteromonadales</taxon>
        <taxon>Ferrimonadaceae</taxon>
        <taxon>Ferrimonas</taxon>
    </lineage>
</organism>
<dbReference type="KEGG" id="fbl:Fbal_2967"/>
<accession>E1STD5</accession>
<evidence type="ECO:0000259" key="1">
    <source>
        <dbReference type="PROSITE" id="PS51112"/>
    </source>
</evidence>
<dbReference type="Gene3D" id="3.30.1490.150">
    <property type="entry name" value="Hypothetical protein ph0010, domain 2"/>
    <property type="match status" value="1"/>
</dbReference>
<dbReference type="Gene3D" id="3.30.700.20">
    <property type="entry name" value="Hypothetical protein ph0010, domain 1"/>
    <property type="match status" value="1"/>
</dbReference>
<protein>
    <submittedName>
        <fullName evidence="2">AMMECR1 domain protein</fullName>
    </submittedName>
</protein>
<sequence length="183" mass="20283">MPLSPSAEEQRRWLALARASIASDWHPQPLPQLELGDQVADLFVSLHIDGELRGCIGATNNDRPLAQSIAYLARQCAFADPRFPPLTEAELARCHISISVLGPKRPLPATDRTTLEAALCPGEGLLLRQDGRQAIFLPQVWEGVSSPREFVDALMRKGGWQHWSPRMQARSFDCLVVQEGLEP</sequence>
<dbReference type="RefSeq" id="WP_013346475.1">
    <property type="nucleotide sequence ID" value="NC_014541.1"/>
</dbReference>
<dbReference type="InterPro" id="IPR002733">
    <property type="entry name" value="AMMECR1_domain"/>
</dbReference>
<dbReference type="EMBL" id="CP002209">
    <property type="protein sequence ID" value="ADN77169.1"/>
    <property type="molecule type" value="Genomic_DNA"/>
</dbReference>
<dbReference type="AlphaFoldDB" id="E1STD5"/>
<dbReference type="InterPro" id="IPR027623">
    <property type="entry name" value="AmmeMemoSam_A"/>
</dbReference>
<dbReference type="OrthoDB" id="9782820at2"/>